<protein>
    <submittedName>
        <fullName evidence="8">NADH-ubiquinone oxidoreductase 21.3 kDa subunit</fullName>
    </submittedName>
</protein>
<dbReference type="PANTHER" id="PTHR21382">
    <property type="entry name" value="NADH-UBIQUINONE OXIDOREDUCTASE SUBUNIT"/>
    <property type="match status" value="1"/>
</dbReference>
<keyword evidence="9" id="KW-1185">Reference proteome</keyword>
<comment type="subcellular location">
    <subcellularLocation>
        <location evidence="1">Mitochondrion inner membrane</location>
        <topology evidence="1">Multi-pass membrane protein</topology>
    </subcellularLocation>
</comment>
<dbReference type="AlphaFoldDB" id="A0AAN7AAL9"/>
<reference evidence="8" key="2">
    <citation type="submission" date="2023-05" db="EMBL/GenBank/DDBJ databases">
        <authorList>
            <consortium name="Lawrence Berkeley National Laboratory"/>
            <person name="Steindorff A."/>
            <person name="Hensen N."/>
            <person name="Bonometti L."/>
            <person name="Westerberg I."/>
            <person name="Brannstrom I.O."/>
            <person name="Guillou S."/>
            <person name="Cros-Aarteil S."/>
            <person name="Calhoun S."/>
            <person name="Haridas S."/>
            <person name="Kuo A."/>
            <person name="Mondo S."/>
            <person name="Pangilinan J."/>
            <person name="Riley R."/>
            <person name="Labutti K."/>
            <person name="Andreopoulos B."/>
            <person name="Lipzen A."/>
            <person name="Chen C."/>
            <person name="Yanf M."/>
            <person name="Daum C."/>
            <person name="Ng V."/>
            <person name="Clum A."/>
            <person name="Ohm R."/>
            <person name="Martin F."/>
            <person name="Silar P."/>
            <person name="Natvig D."/>
            <person name="Lalanne C."/>
            <person name="Gautier V."/>
            <person name="Ament-Velasquez S.L."/>
            <person name="Kruys A."/>
            <person name="Hutchinson M.I."/>
            <person name="Powell A.J."/>
            <person name="Barry K."/>
            <person name="Miller A.N."/>
            <person name="Grigoriev I.V."/>
            <person name="Debuchy R."/>
            <person name="Gladieux P."/>
            <person name="Thoren M.H."/>
            <person name="Johannesson H."/>
        </authorList>
    </citation>
    <scope>NUCLEOTIDE SEQUENCE</scope>
    <source>
        <strain evidence="8">CBS 892.96</strain>
    </source>
</reference>
<feature type="transmembrane region" description="Helical" evidence="7">
    <location>
        <begin position="22"/>
        <end position="43"/>
    </location>
</feature>
<evidence type="ECO:0000256" key="2">
    <source>
        <dbReference type="ARBA" id="ARBA00022692"/>
    </source>
</evidence>
<dbReference type="Proteomes" id="UP001302321">
    <property type="component" value="Unassembled WGS sequence"/>
</dbReference>
<evidence type="ECO:0000313" key="9">
    <source>
        <dbReference type="Proteomes" id="UP001302321"/>
    </source>
</evidence>
<organism evidence="8 9">
    <name type="scientific">Triangularia setosa</name>
    <dbReference type="NCBI Taxonomy" id="2587417"/>
    <lineage>
        <taxon>Eukaryota</taxon>
        <taxon>Fungi</taxon>
        <taxon>Dikarya</taxon>
        <taxon>Ascomycota</taxon>
        <taxon>Pezizomycotina</taxon>
        <taxon>Sordariomycetes</taxon>
        <taxon>Sordariomycetidae</taxon>
        <taxon>Sordariales</taxon>
        <taxon>Podosporaceae</taxon>
        <taxon>Triangularia</taxon>
    </lineage>
</organism>
<evidence type="ECO:0000256" key="3">
    <source>
        <dbReference type="ARBA" id="ARBA00022792"/>
    </source>
</evidence>
<evidence type="ECO:0000256" key="4">
    <source>
        <dbReference type="ARBA" id="ARBA00022989"/>
    </source>
</evidence>
<comment type="caution">
    <text evidence="8">The sequence shown here is derived from an EMBL/GenBank/DDBJ whole genome shotgun (WGS) entry which is preliminary data.</text>
</comment>
<gene>
    <name evidence="8" type="ORF">QBC36DRAFT_101468</name>
</gene>
<dbReference type="GO" id="GO:0045271">
    <property type="term" value="C:respiratory chain complex I"/>
    <property type="evidence" value="ECO:0007669"/>
    <property type="project" value="InterPro"/>
</dbReference>
<name>A0AAN7AAL9_9PEZI</name>
<dbReference type="GO" id="GO:0005743">
    <property type="term" value="C:mitochondrial inner membrane"/>
    <property type="evidence" value="ECO:0007669"/>
    <property type="project" value="UniProtKB-SubCell"/>
</dbReference>
<sequence>MAPHTGGDAAAHKDDKYKPQDAVSAALTMGALFGSGGLFLAAVRTSLEKKHVGPWAVFSKHGNIAATFAAVGTVYEFSRVASANLRQKNDHYNNAIAGAFGGAVLGLRAGRIPAILGYGALMSVTSAVFEYTGGRIQGKGRNPDVDEYERKEMLRKRYRRPVEETIAEIGEGRSIRPPGYEERRRERLREAYGFDVKPVCADPDRA</sequence>
<evidence type="ECO:0000256" key="1">
    <source>
        <dbReference type="ARBA" id="ARBA00004448"/>
    </source>
</evidence>
<keyword evidence="3" id="KW-0999">Mitochondrion inner membrane</keyword>
<proteinExistence type="predicted"/>
<evidence type="ECO:0000256" key="6">
    <source>
        <dbReference type="ARBA" id="ARBA00023136"/>
    </source>
</evidence>
<accession>A0AAN7AAL9</accession>
<evidence type="ECO:0000313" key="8">
    <source>
        <dbReference type="EMBL" id="KAK4178582.1"/>
    </source>
</evidence>
<dbReference type="InterPro" id="IPR039205">
    <property type="entry name" value="NDUFA11"/>
</dbReference>
<reference evidence="8" key="1">
    <citation type="journal article" date="2023" name="Mol. Phylogenet. Evol.">
        <title>Genome-scale phylogeny and comparative genomics of the fungal order Sordariales.</title>
        <authorList>
            <person name="Hensen N."/>
            <person name="Bonometti L."/>
            <person name="Westerberg I."/>
            <person name="Brannstrom I.O."/>
            <person name="Guillou S."/>
            <person name="Cros-Aarteil S."/>
            <person name="Calhoun S."/>
            <person name="Haridas S."/>
            <person name="Kuo A."/>
            <person name="Mondo S."/>
            <person name="Pangilinan J."/>
            <person name="Riley R."/>
            <person name="LaButti K."/>
            <person name="Andreopoulos B."/>
            <person name="Lipzen A."/>
            <person name="Chen C."/>
            <person name="Yan M."/>
            <person name="Daum C."/>
            <person name="Ng V."/>
            <person name="Clum A."/>
            <person name="Steindorff A."/>
            <person name="Ohm R.A."/>
            <person name="Martin F."/>
            <person name="Silar P."/>
            <person name="Natvig D.O."/>
            <person name="Lalanne C."/>
            <person name="Gautier V."/>
            <person name="Ament-Velasquez S.L."/>
            <person name="Kruys A."/>
            <person name="Hutchinson M.I."/>
            <person name="Powell A.J."/>
            <person name="Barry K."/>
            <person name="Miller A.N."/>
            <person name="Grigoriev I.V."/>
            <person name="Debuchy R."/>
            <person name="Gladieux P."/>
            <person name="Hiltunen Thoren M."/>
            <person name="Johannesson H."/>
        </authorList>
    </citation>
    <scope>NUCLEOTIDE SEQUENCE</scope>
    <source>
        <strain evidence="8">CBS 892.96</strain>
    </source>
</reference>
<evidence type="ECO:0000256" key="5">
    <source>
        <dbReference type="ARBA" id="ARBA00023128"/>
    </source>
</evidence>
<keyword evidence="5" id="KW-0496">Mitochondrion</keyword>
<keyword evidence="2 7" id="KW-0812">Transmembrane</keyword>
<dbReference type="Pfam" id="PF02466">
    <property type="entry name" value="Tim17"/>
    <property type="match status" value="1"/>
</dbReference>
<dbReference type="GO" id="GO:0006120">
    <property type="term" value="P:mitochondrial electron transport, NADH to ubiquinone"/>
    <property type="evidence" value="ECO:0007669"/>
    <property type="project" value="InterPro"/>
</dbReference>
<dbReference type="PANTHER" id="PTHR21382:SF1">
    <property type="entry name" value="NADH DEHYDROGENASE [UBIQUINONE] 1 ALPHA SUBCOMPLEX SUBUNIT 11"/>
    <property type="match status" value="1"/>
</dbReference>
<keyword evidence="4 7" id="KW-1133">Transmembrane helix</keyword>
<dbReference type="EMBL" id="MU866135">
    <property type="protein sequence ID" value="KAK4178582.1"/>
    <property type="molecule type" value="Genomic_DNA"/>
</dbReference>
<keyword evidence="6 7" id="KW-0472">Membrane</keyword>
<evidence type="ECO:0000256" key="7">
    <source>
        <dbReference type="SAM" id="Phobius"/>
    </source>
</evidence>